<dbReference type="KEGG" id="pdis:D8B20_04950"/>
<feature type="domain" description="Cupin type-2" evidence="1">
    <location>
        <begin position="24"/>
        <end position="73"/>
    </location>
</feature>
<dbReference type="SUPFAM" id="SSF51182">
    <property type="entry name" value="RmlC-like cupins"/>
    <property type="match status" value="1"/>
</dbReference>
<dbReference type="AlphaFoldDB" id="A0A518XAS2"/>
<dbReference type="InterPro" id="IPR011051">
    <property type="entry name" value="RmlC_Cupin_sf"/>
</dbReference>
<reference evidence="2 3" key="1">
    <citation type="submission" date="2018-10" db="EMBL/GenBank/DDBJ databases">
        <title>Genome Sequencing of Pantoea dispersa DSM 32899.</title>
        <authorList>
            <person name="Nawrath M."/>
            <person name="Ottenheim C."/>
            <person name="Wilm A."/>
            <person name="Zimmermann W."/>
            <person name="Wu J.C."/>
        </authorList>
    </citation>
    <scope>NUCLEOTIDE SEQUENCE [LARGE SCALE GENOMIC DNA]</scope>
    <source>
        <strain evidence="2 3">DSM 32899</strain>
    </source>
</reference>
<dbReference type="Gene3D" id="2.60.120.10">
    <property type="entry name" value="Jelly Rolls"/>
    <property type="match status" value="1"/>
</dbReference>
<dbReference type="EMBL" id="CP032702">
    <property type="protein sequence ID" value="QDY41285.1"/>
    <property type="molecule type" value="Genomic_DNA"/>
</dbReference>
<keyword evidence="3" id="KW-1185">Reference proteome</keyword>
<dbReference type="RefSeq" id="WP_145887680.1">
    <property type="nucleotide sequence ID" value="NZ_CP032702.1"/>
</dbReference>
<accession>A0A518XAS2</accession>
<organism evidence="2 3">
    <name type="scientific">Candidatus Pantoea soli</name>
    <dbReference type="NCBI Taxonomy" id="3098669"/>
    <lineage>
        <taxon>Bacteria</taxon>
        <taxon>Pseudomonadati</taxon>
        <taxon>Pseudomonadota</taxon>
        <taxon>Gammaproteobacteria</taxon>
        <taxon>Enterobacterales</taxon>
        <taxon>Erwiniaceae</taxon>
        <taxon>Pantoea</taxon>
    </lineage>
</organism>
<evidence type="ECO:0000313" key="3">
    <source>
        <dbReference type="Proteomes" id="UP000319411"/>
    </source>
</evidence>
<proteinExistence type="predicted"/>
<evidence type="ECO:0000313" key="2">
    <source>
        <dbReference type="EMBL" id="QDY41285.1"/>
    </source>
</evidence>
<evidence type="ECO:0000259" key="1">
    <source>
        <dbReference type="Pfam" id="PF07883"/>
    </source>
</evidence>
<dbReference type="Proteomes" id="UP000319411">
    <property type="component" value="Chromosome"/>
</dbReference>
<gene>
    <name evidence="2" type="ORF">D8B20_04950</name>
</gene>
<dbReference type="InterPro" id="IPR013096">
    <property type="entry name" value="Cupin_2"/>
</dbReference>
<protein>
    <submittedName>
        <fullName evidence="2">Cupin</fullName>
    </submittedName>
</protein>
<sequence length="90" mass="9694">MTEQQFRAQLAQRAFSAPVRVQRDPNTRLAHHAHPFEAMALIVAGDITITTAAGAVTYTAGEVFHLPANEAHEEAFGPQGVVYLAGRKAP</sequence>
<dbReference type="InterPro" id="IPR014710">
    <property type="entry name" value="RmlC-like_jellyroll"/>
</dbReference>
<dbReference type="Pfam" id="PF07883">
    <property type="entry name" value="Cupin_2"/>
    <property type="match status" value="1"/>
</dbReference>
<name>A0A518XAS2_9GAMM</name>